<accession>A0AA87ZXV2</accession>
<feature type="region of interest" description="Disordered" evidence="1">
    <location>
        <begin position="25"/>
        <end position="62"/>
    </location>
</feature>
<proteinExistence type="predicted"/>
<dbReference type="EMBL" id="BTGU01000013">
    <property type="protein sequence ID" value="GMN41750.1"/>
    <property type="molecule type" value="Genomic_DNA"/>
</dbReference>
<evidence type="ECO:0000256" key="1">
    <source>
        <dbReference type="SAM" id="MobiDB-lite"/>
    </source>
</evidence>
<gene>
    <name evidence="2" type="ORF">TIFTF001_010977</name>
</gene>
<keyword evidence="3" id="KW-1185">Reference proteome</keyword>
<sequence length="89" mass="9770">MEITTKAEIMCRRSPCLISSRKEITISKTSRLPSPKLTDGAPTPSPVSSSSSVEDPRLSSRRHCRSSTVAIFAVTREFARSQKPVTTHP</sequence>
<dbReference type="AlphaFoldDB" id="A0AA87ZXV2"/>
<reference evidence="2" key="1">
    <citation type="submission" date="2023-07" db="EMBL/GenBank/DDBJ databases">
        <title>draft genome sequence of fig (Ficus carica).</title>
        <authorList>
            <person name="Takahashi T."/>
            <person name="Nishimura K."/>
        </authorList>
    </citation>
    <scope>NUCLEOTIDE SEQUENCE</scope>
</reference>
<protein>
    <submittedName>
        <fullName evidence="2">Uncharacterized protein</fullName>
    </submittedName>
</protein>
<evidence type="ECO:0000313" key="2">
    <source>
        <dbReference type="EMBL" id="GMN41750.1"/>
    </source>
</evidence>
<organism evidence="2 3">
    <name type="scientific">Ficus carica</name>
    <name type="common">Common fig</name>
    <dbReference type="NCBI Taxonomy" id="3494"/>
    <lineage>
        <taxon>Eukaryota</taxon>
        <taxon>Viridiplantae</taxon>
        <taxon>Streptophyta</taxon>
        <taxon>Embryophyta</taxon>
        <taxon>Tracheophyta</taxon>
        <taxon>Spermatophyta</taxon>
        <taxon>Magnoliopsida</taxon>
        <taxon>eudicotyledons</taxon>
        <taxon>Gunneridae</taxon>
        <taxon>Pentapetalae</taxon>
        <taxon>rosids</taxon>
        <taxon>fabids</taxon>
        <taxon>Rosales</taxon>
        <taxon>Moraceae</taxon>
        <taxon>Ficeae</taxon>
        <taxon>Ficus</taxon>
    </lineage>
</organism>
<name>A0AA87ZXV2_FICCA</name>
<comment type="caution">
    <text evidence="2">The sequence shown here is derived from an EMBL/GenBank/DDBJ whole genome shotgun (WGS) entry which is preliminary data.</text>
</comment>
<evidence type="ECO:0000313" key="3">
    <source>
        <dbReference type="Proteomes" id="UP001187192"/>
    </source>
</evidence>
<dbReference type="Proteomes" id="UP001187192">
    <property type="component" value="Unassembled WGS sequence"/>
</dbReference>